<evidence type="ECO:0000313" key="2">
    <source>
        <dbReference type="Proteomes" id="UP000309997"/>
    </source>
</evidence>
<dbReference type="EMBL" id="RCHU02000008">
    <property type="protein sequence ID" value="KAL3581444.1"/>
    <property type="molecule type" value="Genomic_DNA"/>
</dbReference>
<keyword evidence="2" id="KW-1185">Reference proteome</keyword>
<dbReference type="Proteomes" id="UP000309997">
    <property type="component" value="Unassembled WGS sequence"/>
</dbReference>
<organism evidence="1 2">
    <name type="scientific">Populus alba</name>
    <name type="common">White poplar</name>
    <dbReference type="NCBI Taxonomy" id="43335"/>
    <lineage>
        <taxon>Eukaryota</taxon>
        <taxon>Viridiplantae</taxon>
        <taxon>Streptophyta</taxon>
        <taxon>Embryophyta</taxon>
        <taxon>Tracheophyta</taxon>
        <taxon>Spermatophyta</taxon>
        <taxon>Magnoliopsida</taxon>
        <taxon>eudicotyledons</taxon>
        <taxon>Gunneridae</taxon>
        <taxon>Pentapetalae</taxon>
        <taxon>rosids</taxon>
        <taxon>fabids</taxon>
        <taxon>Malpighiales</taxon>
        <taxon>Salicaceae</taxon>
        <taxon>Saliceae</taxon>
        <taxon>Populus</taxon>
    </lineage>
</organism>
<reference evidence="1 2" key="1">
    <citation type="journal article" date="2024" name="Plant Biotechnol. J.">
        <title>Genome and CRISPR/Cas9 system of a widespread forest tree (Populus alba) in the world.</title>
        <authorList>
            <person name="Liu Y.J."/>
            <person name="Jiang P.F."/>
            <person name="Han X.M."/>
            <person name="Li X.Y."/>
            <person name="Wang H.M."/>
            <person name="Wang Y.J."/>
            <person name="Wang X.X."/>
            <person name="Zeng Q.Y."/>
        </authorList>
    </citation>
    <scope>NUCLEOTIDE SEQUENCE [LARGE SCALE GENOMIC DNA]</scope>
    <source>
        <strain evidence="2">cv. PAL-ZL1</strain>
    </source>
</reference>
<name>A0ACC4BS49_POPAL</name>
<sequence>MEKTTEIYHDYWELESEQDLSSCDLPSFLIKEPEPNSYHHDDQEQRDRFSSQDLFEFLPPDQDTKTNPPQDIIFFGRNMLHKTKQPANSPNPPSFSALLSNRSRRSHSLHVETLRASPTPKLTGSFRDRYSSNNSRKHRVLIGLAKIPPKMELSDIKRRQSRQAPFAGQRVGKRDRAVSLRLACSVTSTTPCTVPVYINLYLQLEQRVNEVEQFYLKNTSKKQQSGSSKGGSSTVKDKDKERHIPSIRKQQQDASKREAAAAKRMQELMRQFGTILRQITQHKWAWPFMQPVDVKGLGLHDYYEVIDKPMDFSTIKNQMEAKDGTGYKNVREICADVRLVFKNAMKYNDERSDVHVMAKTLLGKFEEKWLQFLPKVTEEEKRREEEEAEAQLDMQLAQEAAHAKMARDLGNEV</sequence>
<protein>
    <submittedName>
        <fullName evidence="1">Uncharacterized protein</fullName>
    </submittedName>
</protein>
<gene>
    <name evidence="1" type="ORF">D5086_015776</name>
</gene>
<comment type="caution">
    <text evidence="1">The sequence shown here is derived from an EMBL/GenBank/DDBJ whole genome shotgun (WGS) entry which is preliminary data.</text>
</comment>
<accession>A0ACC4BS49</accession>
<proteinExistence type="predicted"/>
<evidence type="ECO:0000313" key="1">
    <source>
        <dbReference type="EMBL" id="KAL3581444.1"/>
    </source>
</evidence>